<comment type="caution">
    <text evidence="1">The sequence shown here is derived from an EMBL/GenBank/DDBJ whole genome shotgun (WGS) entry which is preliminary data.</text>
</comment>
<dbReference type="RefSeq" id="WP_085512723.1">
    <property type="nucleotide sequence ID" value="NZ_FXAP01000004.1"/>
</dbReference>
<reference evidence="1 2" key="1">
    <citation type="submission" date="2018-11" db="EMBL/GenBank/DDBJ databases">
        <title>Sequencing the genomes of 1000 actinobacteria strains.</title>
        <authorList>
            <person name="Klenk H.-P."/>
        </authorList>
    </citation>
    <scope>NUCLEOTIDE SEQUENCE [LARGE SCALE GENOMIC DNA]</scope>
    <source>
        <strain evidence="1 2">DSM 14012</strain>
    </source>
</reference>
<gene>
    <name evidence="1" type="ORF">EDD42_2915</name>
</gene>
<dbReference type="EMBL" id="RKHL01000001">
    <property type="protein sequence ID" value="ROR82819.1"/>
    <property type="molecule type" value="Genomic_DNA"/>
</dbReference>
<accession>A0A3N2C5N9</accession>
<name>A0A3N2C5N9_9MICO</name>
<sequence>MTARPTSFTERMVGPVTAVDWAVPVTLPARGPRCGDGVRAQAESYLADAVGTGAPTRTLDLDALELVVDPAPDRYDGYRAEIVGGRATGLGAGLDGPIVAGFADLLLRARTGRRFSYRMLVDGGAGNEARWRIVEGIKSVAGGARRAWPETTTLYTRVLRPVSLAGTDELGSDFGRTLSEGVAGEIPAAFVEFVGVLRIRPADLFAQGCSMRGGVLPFLAGFGARIVDRGIVR</sequence>
<evidence type="ECO:0000313" key="2">
    <source>
        <dbReference type="Proteomes" id="UP000266915"/>
    </source>
</evidence>
<evidence type="ECO:0000313" key="1">
    <source>
        <dbReference type="EMBL" id="ROR82819.1"/>
    </source>
</evidence>
<keyword evidence="2" id="KW-1185">Reference proteome</keyword>
<proteinExistence type="predicted"/>
<organism evidence="1 2">
    <name type="scientific">Plantibacter flavus</name>
    <dbReference type="NCBI Taxonomy" id="150123"/>
    <lineage>
        <taxon>Bacteria</taxon>
        <taxon>Bacillati</taxon>
        <taxon>Actinomycetota</taxon>
        <taxon>Actinomycetes</taxon>
        <taxon>Micrococcales</taxon>
        <taxon>Microbacteriaceae</taxon>
        <taxon>Plantibacter</taxon>
    </lineage>
</organism>
<protein>
    <submittedName>
        <fullName evidence="1">Uncharacterized protein</fullName>
    </submittedName>
</protein>
<dbReference type="AlphaFoldDB" id="A0A3N2C5N9"/>
<dbReference type="Proteomes" id="UP000266915">
    <property type="component" value="Unassembled WGS sequence"/>
</dbReference>